<reference evidence="2" key="1">
    <citation type="submission" date="2022-11" db="UniProtKB">
        <authorList>
            <consortium name="WormBaseParasite"/>
        </authorList>
    </citation>
    <scope>IDENTIFICATION</scope>
</reference>
<evidence type="ECO:0000313" key="2">
    <source>
        <dbReference type="WBParaSite" id="PS1159_v2.g10009.t1"/>
    </source>
</evidence>
<name>A0AC35EQT8_9BILA</name>
<dbReference type="WBParaSite" id="PS1159_v2.g10009.t1">
    <property type="protein sequence ID" value="PS1159_v2.g10009.t1"/>
    <property type="gene ID" value="PS1159_v2.g10009"/>
</dbReference>
<dbReference type="Proteomes" id="UP000887580">
    <property type="component" value="Unplaced"/>
</dbReference>
<organism evidence="1 2">
    <name type="scientific">Panagrolaimus sp. PS1159</name>
    <dbReference type="NCBI Taxonomy" id="55785"/>
    <lineage>
        <taxon>Eukaryota</taxon>
        <taxon>Metazoa</taxon>
        <taxon>Ecdysozoa</taxon>
        <taxon>Nematoda</taxon>
        <taxon>Chromadorea</taxon>
        <taxon>Rhabditida</taxon>
        <taxon>Tylenchina</taxon>
        <taxon>Panagrolaimomorpha</taxon>
        <taxon>Panagrolaimoidea</taxon>
        <taxon>Panagrolaimidae</taxon>
        <taxon>Panagrolaimus</taxon>
    </lineage>
</organism>
<proteinExistence type="predicted"/>
<sequence length="439" mass="50072">MAAVETVQRNTYKMFWDRYSDMPGNEAMLLNKNADELEEYDRKDILASLPDFTDKDVVDIGAGIGRFTTIFSQTARHVTSTDFIDSFIQKNKERNAAAKNIKYVVSDAAHLNLPASSVDIVFTNWLMMYMSDSEVVEFVTGALKWLRPDGYLKLRESCSEPSTGRKKAATLHTSESNPTHYRFSSLYIQLLRNRLSNWRQVHWLARKVPADSNKTHMTFDELVTAFSIGWLDEQIAVDALLDSEKSTWCSSIMDTRVNYPSTATVLSYNPRTLDPFVHVDAFNIAKESNVNIWNVETNPFFYRTSLTKATETKDHRVRFGYNNNLTQALEYLKSNDAEFTSFIATEFMSTATEDDLKSLKDVLETKASISLLEPIKSSPLAGSYLKKLEKSGFQIEEVSNVTKDVIESINKYADERKLDKSLFTKSLEHEWVFISVINA</sequence>
<protein>
    <submittedName>
        <fullName evidence="2">Methyltransferase type 11 domain-containing protein</fullName>
    </submittedName>
</protein>
<accession>A0AC35EQT8</accession>
<evidence type="ECO:0000313" key="1">
    <source>
        <dbReference type="Proteomes" id="UP000887580"/>
    </source>
</evidence>